<name>A0A7E4VQL3_PANRE</name>
<keyword evidence="1" id="KW-1185">Reference proteome</keyword>
<sequence length="227" mass="26103">MDKWKHCQRQLGDGTVRQGWKVQRDDNEGRMRVWLLGMAWLGLRMKAGAVLKRCEMPNEEGNDNKAKRSLVIARLHRLALTIPYPLTKLAYGLRCRLAELATAPERYRLQVAAGRVSICPPKLQLCRQFHCGYGIDAVDKDLYPPLGYKDDDSVLCTGEFAFHDDYNLQYVSPILLNHTILMPDDVEFLDYTTFHSLRTRIPFNVYLQMQLAQSFHSNTPNTLCSNL</sequence>
<reference evidence="1" key="1">
    <citation type="journal article" date="2013" name="Genetics">
        <title>The draft genome and transcriptome of Panagrellus redivivus are shaped by the harsh demands of a free-living lifestyle.</title>
        <authorList>
            <person name="Srinivasan J."/>
            <person name="Dillman A.R."/>
            <person name="Macchietto M.G."/>
            <person name="Heikkinen L."/>
            <person name="Lakso M."/>
            <person name="Fracchia K.M."/>
            <person name="Antoshechkin I."/>
            <person name="Mortazavi A."/>
            <person name="Wong G."/>
            <person name="Sternberg P.W."/>
        </authorList>
    </citation>
    <scope>NUCLEOTIDE SEQUENCE [LARGE SCALE GENOMIC DNA]</scope>
    <source>
        <strain evidence="1">MT8872</strain>
    </source>
</reference>
<dbReference type="Proteomes" id="UP000492821">
    <property type="component" value="Unassembled WGS sequence"/>
</dbReference>
<evidence type="ECO:0000313" key="1">
    <source>
        <dbReference type="Proteomes" id="UP000492821"/>
    </source>
</evidence>
<protein>
    <submittedName>
        <fullName evidence="2">Exostosin domain-containing protein</fullName>
    </submittedName>
</protein>
<evidence type="ECO:0000313" key="2">
    <source>
        <dbReference type="WBParaSite" id="Pan_g23438.t1"/>
    </source>
</evidence>
<accession>A0A7E4VQL3</accession>
<organism evidence="1 2">
    <name type="scientific">Panagrellus redivivus</name>
    <name type="common">Microworm</name>
    <dbReference type="NCBI Taxonomy" id="6233"/>
    <lineage>
        <taxon>Eukaryota</taxon>
        <taxon>Metazoa</taxon>
        <taxon>Ecdysozoa</taxon>
        <taxon>Nematoda</taxon>
        <taxon>Chromadorea</taxon>
        <taxon>Rhabditida</taxon>
        <taxon>Tylenchina</taxon>
        <taxon>Panagrolaimomorpha</taxon>
        <taxon>Panagrolaimoidea</taxon>
        <taxon>Panagrolaimidae</taxon>
        <taxon>Panagrellus</taxon>
    </lineage>
</organism>
<dbReference type="WBParaSite" id="Pan_g23438.t1">
    <property type="protein sequence ID" value="Pan_g23438.t1"/>
    <property type="gene ID" value="Pan_g23438"/>
</dbReference>
<reference evidence="2" key="2">
    <citation type="submission" date="2020-10" db="UniProtKB">
        <authorList>
            <consortium name="WormBaseParasite"/>
        </authorList>
    </citation>
    <scope>IDENTIFICATION</scope>
</reference>
<dbReference type="AlphaFoldDB" id="A0A7E4VQL3"/>
<proteinExistence type="predicted"/>